<evidence type="ECO:0000313" key="4">
    <source>
        <dbReference type="Proteomes" id="UP000291117"/>
    </source>
</evidence>
<dbReference type="AlphaFoldDB" id="A0A4R0NEF2"/>
<dbReference type="EMBL" id="SJSM01000002">
    <property type="protein sequence ID" value="TCC98725.1"/>
    <property type="molecule type" value="Genomic_DNA"/>
</dbReference>
<accession>A0A4R0NEF2</accession>
<reference evidence="3 4" key="1">
    <citation type="submission" date="2019-02" db="EMBL/GenBank/DDBJ databases">
        <title>Pedobacter sp. RP-3-8 sp. nov., isolated from Arctic soil.</title>
        <authorList>
            <person name="Dahal R.H."/>
        </authorList>
    </citation>
    <scope>NUCLEOTIDE SEQUENCE [LARGE SCALE GENOMIC DNA]</scope>
    <source>
        <strain evidence="3 4">RP-3-8</strain>
    </source>
</reference>
<gene>
    <name evidence="3" type="ORF">EZ444_05460</name>
</gene>
<sequence length="234" mass="27918">MLKELFNYWKKVKRARRISRARKSIPPYLLKEFETELNYKLWSTKGARFSASHRTGTLQRLSSQCVGYLSAYLIIVGLVNVYELNFWKITLSNDEVNFASVSLSVLILLFSQLETAENFVLKSHRYHDCSLDIAELYNALRYTKTYESENADKGKILQEISEKYDKILKRYENHKPIDYERFQLIKPGYFKLNLRKRLWIDLKYYCIVYFKYHLLMYGPLIIFMSVNLKRLILG</sequence>
<feature type="transmembrane region" description="Helical" evidence="1">
    <location>
        <begin position="204"/>
        <end position="226"/>
    </location>
</feature>
<evidence type="ECO:0000256" key="1">
    <source>
        <dbReference type="SAM" id="Phobius"/>
    </source>
</evidence>
<keyword evidence="1" id="KW-0472">Membrane</keyword>
<feature type="domain" description="SMODS and SLOG-associating 2TM effector" evidence="2">
    <location>
        <begin position="31"/>
        <end position="224"/>
    </location>
</feature>
<keyword evidence="4" id="KW-1185">Reference proteome</keyword>
<protein>
    <submittedName>
        <fullName evidence="3">SLATT domain-containing protein</fullName>
    </submittedName>
</protein>
<evidence type="ECO:0000259" key="2">
    <source>
        <dbReference type="Pfam" id="PF18160"/>
    </source>
</evidence>
<dbReference type="NCBIfam" id="NF033631">
    <property type="entry name" value="SLATT_5"/>
    <property type="match status" value="1"/>
</dbReference>
<evidence type="ECO:0000313" key="3">
    <source>
        <dbReference type="EMBL" id="TCC98725.1"/>
    </source>
</evidence>
<dbReference type="Pfam" id="PF18160">
    <property type="entry name" value="SLATT_5"/>
    <property type="match status" value="1"/>
</dbReference>
<dbReference type="Proteomes" id="UP000291117">
    <property type="component" value="Unassembled WGS sequence"/>
</dbReference>
<feature type="transmembrane region" description="Helical" evidence="1">
    <location>
        <begin position="65"/>
        <end position="84"/>
    </location>
</feature>
<keyword evidence="1" id="KW-0812">Transmembrane</keyword>
<dbReference type="OrthoDB" id="7069355at2"/>
<dbReference type="InterPro" id="IPR041115">
    <property type="entry name" value="SLATT_5"/>
</dbReference>
<name>A0A4R0NEF2_9SPHI</name>
<keyword evidence="1" id="KW-1133">Transmembrane helix</keyword>
<comment type="caution">
    <text evidence="3">The sequence shown here is derived from an EMBL/GenBank/DDBJ whole genome shotgun (WGS) entry which is preliminary data.</text>
</comment>
<dbReference type="RefSeq" id="WP_131607708.1">
    <property type="nucleotide sequence ID" value="NZ_SJSM01000002.1"/>
</dbReference>
<proteinExistence type="predicted"/>
<organism evidence="3 4">
    <name type="scientific">Pedobacter hiemivivus</name>
    <dbReference type="NCBI Taxonomy" id="2530454"/>
    <lineage>
        <taxon>Bacteria</taxon>
        <taxon>Pseudomonadati</taxon>
        <taxon>Bacteroidota</taxon>
        <taxon>Sphingobacteriia</taxon>
        <taxon>Sphingobacteriales</taxon>
        <taxon>Sphingobacteriaceae</taxon>
        <taxon>Pedobacter</taxon>
    </lineage>
</organism>
<feature type="transmembrane region" description="Helical" evidence="1">
    <location>
        <begin position="96"/>
        <end position="113"/>
    </location>
</feature>